<dbReference type="OrthoDB" id="9134677at2"/>
<gene>
    <name evidence="1" type="ORF">PTE30175_05205</name>
</gene>
<dbReference type="RefSeq" id="WP_150699939.1">
    <property type="nucleotide sequence ID" value="NZ_CABPRZ010000036.1"/>
</dbReference>
<accession>A0A5E4ZB30</accession>
<dbReference type="AlphaFoldDB" id="A0A5E4ZB30"/>
<keyword evidence="2" id="KW-1185">Reference proteome</keyword>
<proteinExistence type="predicted"/>
<organism evidence="1 2">
    <name type="scientific">Pandoraea terrae</name>
    <dbReference type="NCBI Taxonomy" id="1537710"/>
    <lineage>
        <taxon>Bacteria</taxon>
        <taxon>Pseudomonadati</taxon>
        <taxon>Pseudomonadota</taxon>
        <taxon>Betaproteobacteria</taxon>
        <taxon>Burkholderiales</taxon>
        <taxon>Burkholderiaceae</taxon>
        <taxon>Pandoraea</taxon>
    </lineage>
</organism>
<name>A0A5E4ZB30_9BURK</name>
<evidence type="ECO:0000313" key="1">
    <source>
        <dbReference type="EMBL" id="VVE58236.1"/>
    </source>
</evidence>
<reference evidence="1 2" key="1">
    <citation type="submission" date="2019-08" db="EMBL/GenBank/DDBJ databases">
        <authorList>
            <person name="Peeters C."/>
        </authorList>
    </citation>
    <scope>NUCLEOTIDE SEQUENCE [LARGE SCALE GENOMIC DNA]</scope>
    <source>
        <strain evidence="1 2">LMG 30175</strain>
    </source>
</reference>
<protein>
    <submittedName>
        <fullName evidence="1">Uncharacterized protein</fullName>
    </submittedName>
</protein>
<sequence>MDNEYEDDDAVRYYEDPSVFESDAMRTLHQEQFDKFVEFRIRGISSNVAFAKAFPRYSRPGDLRNAMERVTYLESTDWYIDEFEKRLAAKTAQELWPVNTAINRLLQRVEDPAEKGSTRVLAIKELNVLTGITVEEGGQTKAGRSLEDFYTQFAGAPGSDSVRH</sequence>
<dbReference type="Proteomes" id="UP000414233">
    <property type="component" value="Unassembled WGS sequence"/>
</dbReference>
<dbReference type="EMBL" id="CABPRZ010000036">
    <property type="protein sequence ID" value="VVE58236.1"/>
    <property type="molecule type" value="Genomic_DNA"/>
</dbReference>
<evidence type="ECO:0000313" key="2">
    <source>
        <dbReference type="Proteomes" id="UP000414233"/>
    </source>
</evidence>